<sequence>MQVLHELWRRRRASWPPLPSRLHDGRLPAIRRASFLNKHLRIGLAANDGGAHTQELLEAFVVAKAWLGVEASYVWENDERDPKAAVQAARRLADSGVPIVVGHLSAAAAVAAVPVYAARNMAFIAPATSHPHLNPRGWPGVLRAFGTDGRTARSMVTIAPPGEHPAICFERQAYSQALAAELRQRLEAAGHAPAVVEIADDTGLAALPSTVSTLYIAGIHEFCADVARGVRKQGLDCTISVGDDCYTPSFVERAVEAAEGCRISTQILSALLSENGDAPVQGYLPTSVIALTVALQAIALFPELNGAELGKAMRARSWNTPYGSVTFDEDGNLRGLSAISFIVDKGAIRHFRGAPA</sequence>
<gene>
    <name evidence="4" type="ORF">C5L14_01080</name>
</gene>
<dbReference type="PANTHER" id="PTHR47151:SF2">
    <property type="entry name" value="AMINO ACID BINDING PROTEIN"/>
    <property type="match status" value="1"/>
</dbReference>
<dbReference type="InterPro" id="IPR028082">
    <property type="entry name" value="Peripla_BP_I"/>
</dbReference>
<comment type="caution">
    <text evidence="4">The sequence shown here is derived from an EMBL/GenBank/DDBJ whole genome shotgun (WGS) entry which is preliminary data.</text>
</comment>
<protein>
    <recommendedName>
        <fullName evidence="3">Leucine-binding protein domain-containing protein</fullName>
    </recommendedName>
</protein>
<dbReference type="AlphaFoldDB" id="A0A2S9QIM7"/>
<accession>A0A2S9QIM7</accession>
<evidence type="ECO:0000259" key="3">
    <source>
        <dbReference type="Pfam" id="PF13458"/>
    </source>
</evidence>
<dbReference type="SUPFAM" id="SSF53822">
    <property type="entry name" value="Periplasmic binding protein-like I"/>
    <property type="match status" value="1"/>
</dbReference>
<evidence type="ECO:0000313" key="5">
    <source>
        <dbReference type="Proteomes" id="UP000237682"/>
    </source>
</evidence>
<proteinExistence type="inferred from homology"/>
<evidence type="ECO:0000256" key="2">
    <source>
        <dbReference type="ARBA" id="ARBA00022729"/>
    </source>
</evidence>
<evidence type="ECO:0000256" key="1">
    <source>
        <dbReference type="ARBA" id="ARBA00010062"/>
    </source>
</evidence>
<name>A0A2S9QIM7_9HYPH</name>
<organism evidence="4 5">
    <name type="scientific">Labrys okinawensis</name>
    <dbReference type="NCBI Taxonomy" id="346911"/>
    <lineage>
        <taxon>Bacteria</taxon>
        <taxon>Pseudomonadati</taxon>
        <taxon>Pseudomonadota</taxon>
        <taxon>Alphaproteobacteria</taxon>
        <taxon>Hyphomicrobiales</taxon>
        <taxon>Xanthobacteraceae</taxon>
        <taxon>Labrys</taxon>
    </lineage>
</organism>
<comment type="similarity">
    <text evidence="1">Belongs to the leucine-binding protein family.</text>
</comment>
<dbReference type="Gene3D" id="3.40.50.2300">
    <property type="match status" value="2"/>
</dbReference>
<dbReference type="Proteomes" id="UP000237682">
    <property type="component" value="Unassembled WGS sequence"/>
</dbReference>
<dbReference type="Pfam" id="PF13458">
    <property type="entry name" value="Peripla_BP_6"/>
    <property type="match status" value="1"/>
</dbReference>
<keyword evidence="5" id="KW-1185">Reference proteome</keyword>
<reference evidence="4 5" key="1">
    <citation type="submission" date="2018-02" db="EMBL/GenBank/DDBJ databases">
        <title>Whole genome sequencing of endophytic bacterium.</title>
        <authorList>
            <person name="Eedara R."/>
            <person name="Podile A.R."/>
        </authorList>
    </citation>
    <scope>NUCLEOTIDE SEQUENCE [LARGE SCALE GENOMIC DNA]</scope>
    <source>
        <strain evidence="4 5">RP1T</strain>
    </source>
</reference>
<dbReference type="PANTHER" id="PTHR47151">
    <property type="entry name" value="LEU/ILE/VAL-BINDING ABC TRANSPORTER SUBUNIT"/>
    <property type="match status" value="1"/>
</dbReference>
<dbReference type="EMBL" id="PUEJ01000001">
    <property type="protein sequence ID" value="PRH89217.1"/>
    <property type="molecule type" value="Genomic_DNA"/>
</dbReference>
<feature type="domain" description="Leucine-binding protein" evidence="3">
    <location>
        <begin position="66"/>
        <end position="331"/>
    </location>
</feature>
<keyword evidence="2" id="KW-0732">Signal</keyword>
<evidence type="ECO:0000313" key="4">
    <source>
        <dbReference type="EMBL" id="PRH89217.1"/>
    </source>
</evidence>
<dbReference type="InterPro" id="IPR028081">
    <property type="entry name" value="Leu-bd"/>
</dbReference>